<sequence length="56" mass="6797">MKYSCFIFTPLNFSAFCLPDWMRPLRSWNTLLECERRSWEQQTQTLATRSEGLRSY</sequence>
<reference evidence="1" key="1">
    <citation type="submission" date="2014-09" db="EMBL/GenBank/DDBJ databases">
        <authorList>
            <person name="Magalhaes I.L.F."/>
            <person name="Oliveira U."/>
            <person name="Santos F.R."/>
            <person name="Vidigal T.H.D.A."/>
            <person name="Brescovit A.D."/>
            <person name="Santos A.J."/>
        </authorList>
    </citation>
    <scope>NUCLEOTIDE SEQUENCE</scope>
    <source>
        <tissue evidence="1">Shoot tissue taken approximately 20 cm above the soil surface</tissue>
    </source>
</reference>
<dbReference type="EMBL" id="GBRH01178839">
    <property type="protein sequence ID" value="JAE19057.1"/>
    <property type="molecule type" value="Transcribed_RNA"/>
</dbReference>
<reference evidence="1" key="2">
    <citation type="journal article" date="2015" name="Data Brief">
        <title>Shoot transcriptome of the giant reed, Arundo donax.</title>
        <authorList>
            <person name="Barrero R.A."/>
            <person name="Guerrero F.D."/>
            <person name="Moolhuijzen P."/>
            <person name="Goolsby J.A."/>
            <person name="Tidwell J."/>
            <person name="Bellgard S.E."/>
            <person name="Bellgard M.I."/>
        </authorList>
    </citation>
    <scope>NUCLEOTIDE SEQUENCE</scope>
    <source>
        <tissue evidence="1">Shoot tissue taken approximately 20 cm above the soil surface</tissue>
    </source>
</reference>
<accession>A0A0A9G3G9</accession>
<dbReference type="AlphaFoldDB" id="A0A0A9G3G9"/>
<evidence type="ECO:0000313" key="1">
    <source>
        <dbReference type="EMBL" id="JAE19057.1"/>
    </source>
</evidence>
<protein>
    <submittedName>
        <fullName evidence="1">Uncharacterized protein</fullName>
    </submittedName>
</protein>
<name>A0A0A9G3G9_ARUDO</name>
<organism evidence="1">
    <name type="scientific">Arundo donax</name>
    <name type="common">Giant reed</name>
    <name type="synonym">Donax arundinaceus</name>
    <dbReference type="NCBI Taxonomy" id="35708"/>
    <lineage>
        <taxon>Eukaryota</taxon>
        <taxon>Viridiplantae</taxon>
        <taxon>Streptophyta</taxon>
        <taxon>Embryophyta</taxon>
        <taxon>Tracheophyta</taxon>
        <taxon>Spermatophyta</taxon>
        <taxon>Magnoliopsida</taxon>
        <taxon>Liliopsida</taxon>
        <taxon>Poales</taxon>
        <taxon>Poaceae</taxon>
        <taxon>PACMAD clade</taxon>
        <taxon>Arundinoideae</taxon>
        <taxon>Arundineae</taxon>
        <taxon>Arundo</taxon>
    </lineage>
</organism>
<proteinExistence type="predicted"/>